<dbReference type="SMART" id="SM00360">
    <property type="entry name" value="RRM"/>
    <property type="match status" value="1"/>
</dbReference>
<name>A0A9P0MK85_ACAOB</name>
<proteinExistence type="predicted"/>
<dbReference type="SUPFAM" id="SSF57756">
    <property type="entry name" value="Retrovirus zinc finger-like domains"/>
    <property type="match status" value="1"/>
</dbReference>
<keyword evidence="8" id="KW-1185">Reference proteome</keyword>
<keyword evidence="1 3" id="KW-0694">RNA-binding</keyword>
<feature type="region of interest" description="Disordered" evidence="4">
    <location>
        <begin position="145"/>
        <end position="221"/>
    </location>
</feature>
<evidence type="ECO:0000256" key="1">
    <source>
        <dbReference type="ARBA" id="ARBA00022884"/>
    </source>
</evidence>
<dbReference type="InterPro" id="IPR000504">
    <property type="entry name" value="RRM_dom"/>
</dbReference>
<dbReference type="PROSITE" id="PS50158">
    <property type="entry name" value="ZF_CCHC"/>
    <property type="match status" value="1"/>
</dbReference>
<dbReference type="Pfam" id="PF00076">
    <property type="entry name" value="RRM_1"/>
    <property type="match status" value="1"/>
</dbReference>
<feature type="domain" description="CCHC-type" evidence="6">
    <location>
        <begin position="133"/>
        <end position="149"/>
    </location>
</feature>
<comment type="caution">
    <text evidence="7">The sequence shown here is derived from an EMBL/GenBank/DDBJ whole genome shotgun (WGS) entry which is preliminary data.</text>
</comment>
<reference evidence="7" key="1">
    <citation type="submission" date="2022-03" db="EMBL/GenBank/DDBJ databases">
        <authorList>
            <person name="Sayadi A."/>
        </authorList>
    </citation>
    <scope>NUCLEOTIDE SEQUENCE</scope>
</reference>
<evidence type="ECO:0000256" key="3">
    <source>
        <dbReference type="PROSITE-ProRule" id="PRU00176"/>
    </source>
</evidence>
<evidence type="ECO:0000259" key="5">
    <source>
        <dbReference type="PROSITE" id="PS50102"/>
    </source>
</evidence>
<dbReference type="SMART" id="SM00343">
    <property type="entry name" value="ZnF_C2HC"/>
    <property type="match status" value="1"/>
</dbReference>
<gene>
    <name evidence="7" type="ORF">ACAOBT_LOCUS33908</name>
</gene>
<dbReference type="OrthoDB" id="5970at2759"/>
<protein>
    <submittedName>
        <fullName evidence="7">Uncharacterized protein</fullName>
    </submittedName>
</protein>
<dbReference type="SUPFAM" id="SSF54928">
    <property type="entry name" value="RNA-binding domain, RBD"/>
    <property type="match status" value="1"/>
</dbReference>
<feature type="compositionally biased region" description="Basic and acidic residues" evidence="4">
    <location>
        <begin position="202"/>
        <end position="221"/>
    </location>
</feature>
<dbReference type="PANTHER" id="PTHR48038:SF1">
    <property type="entry name" value="RIBONUCLEOPROTEIN RB97D"/>
    <property type="match status" value="1"/>
</dbReference>
<dbReference type="PANTHER" id="PTHR48038">
    <property type="entry name" value="RIBONUCLEOPROTEIN RB97D"/>
    <property type="match status" value="1"/>
</dbReference>
<keyword evidence="2" id="KW-0479">Metal-binding</keyword>
<dbReference type="GO" id="GO:0008270">
    <property type="term" value="F:zinc ion binding"/>
    <property type="evidence" value="ECO:0007669"/>
    <property type="project" value="UniProtKB-KW"/>
</dbReference>
<keyword evidence="2" id="KW-0862">Zinc</keyword>
<dbReference type="InterPro" id="IPR001878">
    <property type="entry name" value="Znf_CCHC"/>
</dbReference>
<feature type="compositionally biased region" description="Basic and acidic residues" evidence="4">
    <location>
        <begin position="156"/>
        <end position="172"/>
    </location>
</feature>
<feature type="compositionally biased region" description="Low complexity" evidence="4">
    <location>
        <begin position="8"/>
        <end position="19"/>
    </location>
</feature>
<feature type="compositionally biased region" description="Basic and acidic residues" evidence="4">
    <location>
        <begin position="179"/>
        <end position="191"/>
    </location>
</feature>
<organism evidence="7 8">
    <name type="scientific">Acanthoscelides obtectus</name>
    <name type="common">Bean weevil</name>
    <name type="synonym">Bruchus obtectus</name>
    <dbReference type="NCBI Taxonomy" id="200917"/>
    <lineage>
        <taxon>Eukaryota</taxon>
        <taxon>Metazoa</taxon>
        <taxon>Ecdysozoa</taxon>
        <taxon>Arthropoda</taxon>
        <taxon>Hexapoda</taxon>
        <taxon>Insecta</taxon>
        <taxon>Pterygota</taxon>
        <taxon>Neoptera</taxon>
        <taxon>Endopterygota</taxon>
        <taxon>Coleoptera</taxon>
        <taxon>Polyphaga</taxon>
        <taxon>Cucujiformia</taxon>
        <taxon>Chrysomeloidea</taxon>
        <taxon>Chrysomelidae</taxon>
        <taxon>Bruchinae</taxon>
        <taxon>Bruchini</taxon>
        <taxon>Acanthoscelides</taxon>
    </lineage>
</organism>
<dbReference type="InterPro" id="IPR035979">
    <property type="entry name" value="RBD_domain_sf"/>
</dbReference>
<keyword evidence="2" id="KW-0863">Zinc-finger</keyword>
<dbReference type="PROSITE" id="PS50102">
    <property type="entry name" value="RRM"/>
    <property type="match status" value="1"/>
</dbReference>
<feature type="region of interest" description="Disordered" evidence="4">
    <location>
        <begin position="1"/>
        <end position="43"/>
    </location>
</feature>
<feature type="domain" description="RRM" evidence="5">
    <location>
        <begin position="45"/>
        <end position="118"/>
    </location>
</feature>
<dbReference type="InterPro" id="IPR036875">
    <property type="entry name" value="Znf_CCHC_sf"/>
</dbReference>
<dbReference type="Gene3D" id="3.30.70.330">
    <property type="match status" value="1"/>
</dbReference>
<evidence type="ECO:0000313" key="8">
    <source>
        <dbReference type="Proteomes" id="UP001152888"/>
    </source>
</evidence>
<accession>A0A9P0MK85</accession>
<dbReference type="EMBL" id="CAKOFQ010008432">
    <property type="protein sequence ID" value="CAH2014135.1"/>
    <property type="molecule type" value="Genomic_DNA"/>
</dbReference>
<dbReference type="AlphaFoldDB" id="A0A9P0MK85"/>
<evidence type="ECO:0000256" key="2">
    <source>
        <dbReference type="PROSITE-ProRule" id="PRU00047"/>
    </source>
</evidence>
<dbReference type="Gene3D" id="4.10.60.10">
    <property type="entry name" value="Zinc finger, CCHC-type"/>
    <property type="match status" value="1"/>
</dbReference>
<dbReference type="Pfam" id="PF00098">
    <property type="entry name" value="zf-CCHC"/>
    <property type="match status" value="1"/>
</dbReference>
<sequence length="221" mass="25414">MRNDTKASPSRSRSASNSSDKSRSRSRSSKSRSRSRSRSSETDGCRLHIADITEDIRKSDLEKVFSQYGPLKEVWMTNSSPFFGFAVFKDKRAAATALKEVDGMEVAGARLHVTYAKPRTRGSGRRSYNTSLRCYQCGFTGHFQRDCPDTNGGGGGRDRRRDRGDRDRDRFGRTRSLRQRSDRDRDRDRDGSRRKRSSRSGRSGEESRRRRRRSEGSTRRR</sequence>
<dbReference type="InterPro" id="IPR012677">
    <property type="entry name" value="Nucleotide-bd_a/b_plait_sf"/>
</dbReference>
<dbReference type="Proteomes" id="UP001152888">
    <property type="component" value="Unassembled WGS sequence"/>
</dbReference>
<evidence type="ECO:0000259" key="6">
    <source>
        <dbReference type="PROSITE" id="PS50158"/>
    </source>
</evidence>
<evidence type="ECO:0000313" key="7">
    <source>
        <dbReference type="EMBL" id="CAH2014135.1"/>
    </source>
</evidence>
<dbReference type="GO" id="GO:0003723">
    <property type="term" value="F:RNA binding"/>
    <property type="evidence" value="ECO:0007669"/>
    <property type="project" value="UniProtKB-UniRule"/>
</dbReference>
<evidence type="ECO:0000256" key="4">
    <source>
        <dbReference type="SAM" id="MobiDB-lite"/>
    </source>
</evidence>
<feature type="compositionally biased region" description="Basic residues" evidence="4">
    <location>
        <begin position="24"/>
        <end position="37"/>
    </location>
</feature>